<dbReference type="AlphaFoldDB" id="A0A813EVJ0"/>
<sequence length="403" mass="43139">MHSKKRPQACPRLVKEASTAASKKGSLFALRQACATSQGEVRECEAKQADLKRALTAAEAAERRAKQDIQKAKSGLSSVEKELKQKKSAVAVASKAVEEHFRKNPAALLKSSGTGGLSDWPLTRFGPVCYKSRNMHYAEEDDECGGMECEISAAVRAETYQLTNDGKQLHCIEQCTSGAAAAGDGDGVGSGESAAKRRKGNYDSSSDIGKQKRTSRPLVASAAAFTKLKREAEKNGKVVAARGSLVEGAVLSALNFGDDACLGNMLLGSCDHDDLTAAKPRMIFGLGASSEISEEEESLRFLKRKLTQDLGLHQLASEFIARQEQRSCKELAAWYVGDGTKRRGACYSGTSKRRLLLVGTGPAVAASSSSSFSADPCTEAMLIDIKFDFTATQHFDGMDAEDF</sequence>
<name>A0A813EVJ0_POLGL</name>
<feature type="coiled-coil region" evidence="1">
    <location>
        <begin position="41"/>
        <end position="89"/>
    </location>
</feature>
<dbReference type="EMBL" id="CAJNNV010018546">
    <property type="protein sequence ID" value="CAE8606049.1"/>
    <property type="molecule type" value="Genomic_DNA"/>
</dbReference>
<accession>A0A813EVJ0</accession>
<evidence type="ECO:0000313" key="3">
    <source>
        <dbReference type="EMBL" id="CAE8606049.1"/>
    </source>
</evidence>
<gene>
    <name evidence="3" type="ORF">PGLA1383_LOCUS24049</name>
</gene>
<comment type="caution">
    <text evidence="3">The sequence shown here is derived from an EMBL/GenBank/DDBJ whole genome shotgun (WGS) entry which is preliminary data.</text>
</comment>
<proteinExistence type="predicted"/>
<reference evidence="3" key="1">
    <citation type="submission" date="2021-02" db="EMBL/GenBank/DDBJ databases">
        <authorList>
            <person name="Dougan E. K."/>
            <person name="Rhodes N."/>
            <person name="Thang M."/>
            <person name="Chan C."/>
        </authorList>
    </citation>
    <scope>NUCLEOTIDE SEQUENCE</scope>
</reference>
<evidence type="ECO:0000256" key="1">
    <source>
        <dbReference type="SAM" id="Coils"/>
    </source>
</evidence>
<keyword evidence="4" id="KW-1185">Reference proteome</keyword>
<evidence type="ECO:0000256" key="2">
    <source>
        <dbReference type="SAM" id="MobiDB-lite"/>
    </source>
</evidence>
<evidence type="ECO:0000313" key="4">
    <source>
        <dbReference type="Proteomes" id="UP000654075"/>
    </source>
</evidence>
<feature type="region of interest" description="Disordered" evidence="2">
    <location>
        <begin position="182"/>
        <end position="215"/>
    </location>
</feature>
<dbReference type="Proteomes" id="UP000654075">
    <property type="component" value="Unassembled WGS sequence"/>
</dbReference>
<protein>
    <submittedName>
        <fullName evidence="3">Uncharacterized protein</fullName>
    </submittedName>
</protein>
<organism evidence="3 4">
    <name type="scientific">Polarella glacialis</name>
    <name type="common">Dinoflagellate</name>
    <dbReference type="NCBI Taxonomy" id="89957"/>
    <lineage>
        <taxon>Eukaryota</taxon>
        <taxon>Sar</taxon>
        <taxon>Alveolata</taxon>
        <taxon>Dinophyceae</taxon>
        <taxon>Suessiales</taxon>
        <taxon>Suessiaceae</taxon>
        <taxon>Polarella</taxon>
    </lineage>
</organism>
<keyword evidence="1" id="KW-0175">Coiled coil</keyword>